<dbReference type="GO" id="GO:0003723">
    <property type="term" value="F:RNA binding"/>
    <property type="evidence" value="ECO:0007669"/>
    <property type="project" value="UniProtKB-KW"/>
</dbReference>
<dbReference type="RefSeq" id="WP_014035239.1">
    <property type="nucleotide sequence ID" value="NC_015946.1"/>
</dbReference>
<proteinExistence type="predicted"/>
<dbReference type="InterPro" id="IPR004613">
    <property type="entry name" value="RNase_J"/>
</dbReference>
<dbReference type="InterPro" id="IPR036866">
    <property type="entry name" value="RibonucZ/Hydroxyglut_hydro"/>
</dbReference>
<evidence type="ECO:0000256" key="1">
    <source>
        <dbReference type="ARBA" id="ARBA00022490"/>
    </source>
</evidence>
<evidence type="ECO:0000256" key="4">
    <source>
        <dbReference type="ARBA" id="ARBA00022884"/>
    </source>
</evidence>
<dbReference type="Gene3D" id="3.60.15.10">
    <property type="entry name" value="Ribonuclease Z/Hydroxyacylglutathione hydrolase-like"/>
    <property type="match status" value="1"/>
</dbReference>
<gene>
    <name evidence="6" type="ordered locus">MPUT_0528</name>
</gene>
<dbReference type="Pfam" id="PF17770">
    <property type="entry name" value="RNase_J_C"/>
    <property type="match status" value="1"/>
</dbReference>
<dbReference type="Gene3D" id="3.10.20.580">
    <property type="match status" value="1"/>
</dbReference>
<dbReference type="Proteomes" id="UP000008907">
    <property type="component" value="Chromosome"/>
</dbReference>
<dbReference type="GO" id="GO:0004527">
    <property type="term" value="F:exonuclease activity"/>
    <property type="evidence" value="ECO:0007669"/>
    <property type="project" value="UniProtKB-KW"/>
</dbReference>
<dbReference type="NCBIfam" id="TIGR00649">
    <property type="entry name" value="MG423"/>
    <property type="match status" value="1"/>
</dbReference>
<sequence>MPNIRFTAIGGQDERGKNLYVLEINDDFFILDAGLKYPEKGILGIDTVIPKLDYVKQNKKKIKAVFLTNPSAYNIGALGYILKELDVPVYCNEITELLAKIKIERMRLKHKEKFFNVVKDKDIIKVGDTKVEIFRTTSSSPQSFGYAFHTNLGSVIYMGDYIIDGKEQSYFSTDFTHISEISKKGVLAFISDAEFASRTDFTVPNHKIDKYIASPFKDKKTKIVIGIFEEDIYKLSEICMAAIENNRKIAVYGRTMDAILKSNLISKNLVISKSSLISIEEYMKSEDGILIISGTGDDLYSKLMKIATGMDNVVEFTKKDLIILATPPAAGIEKRHAQILDELARTDAKLIALSDKNIWSMRASFEDIKLMTSLLKPKYFIPIKALYKEFLKAEQAAISAGVAPENVGLIDNGETLVLSKKHLAISEHVVEEGNVYVDGVGIGDVGSIVLNERKQLATDGVIIVGATIDARNKELVSLIDTQMRGVLYIQEDNPIFKIIQKEVTNLILEGQAIFKKNPSKYDITEIKKDITNKVRNLVKQESGKNPIVLVIINETDGKVFTSKQLRKKHVFSAKNSQKAKN</sequence>
<keyword evidence="2" id="KW-0540">Nuclease</keyword>
<dbReference type="PANTHER" id="PTHR43694:SF1">
    <property type="entry name" value="RIBONUCLEASE J"/>
    <property type="match status" value="1"/>
</dbReference>
<dbReference type="AlphaFoldDB" id="A0A7U4E9G2"/>
<dbReference type="InterPro" id="IPR041636">
    <property type="entry name" value="RNase_J_C"/>
</dbReference>
<feature type="domain" description="Metallo-beta-lactamase" evidence="5">
    <location>
        <begin position="16"/>
        <end position="206"/>
    </location>
</feature>
<dbReference type="Gene3D" id="3.40.50.10710">
    <property type="entry name" value="Metallo-hydrolase/oxidoreductase"/>
    <property type="match status" value="1"/>
</dbReference>
<evidence type="ECO:0000313" key="7">
    <source>
        <dbReference type="Proteomes" id="UP000008907"/>
    </source>
</evidence>
<dbReference type="SUPFAM" id="SSF56281">
    <property type="entry name" value="Metallo-hydrolase/oxidoreductase"/>
    <property type="match status" value="1"/>
</dbReference>
<keyword evidence="3" id="KW-0378">Hydrolase</keyword>
<dbReference type="GO" id="GO:0046872">
    <property type="term" value="F:metal ion binding"/>
    <property type="evidence" value="ECO:0007669"/>
    <property type="project" value="InterPro"/>
</dbReference>
<keyword evidence="3" id="KW-0269">Exonuclease</keyword>
<name>A0A7U4E9G2_MYCPK</name>
<evidence type="ECO:0000256" key="2">
    <source>
        <dbReference type="ARBA" id="ARBA00022722"/>
    </source>
</evidence>
<dbReference type="EMBL" id="CP003021">
    <property type="protein sequence ID" value="AEM68884.1"/>
    <property type="molecule type" value="Genomic_DNA"/>
</dbReference>
<dbReference type="SMART" id="SM00849">
    <property type="entry name" value="Lactamase_B"/>
    <property type="match status" value="1"/>
</dbReference>
<evidence type="ECO:0000313" key="6">
    <source>
        <dbReference type="EMBL" id="AEM68884.1"/>
    </source>
</evidence>
<keyword evidence="4" id="KW-0694">RNA-binding</keyword>
<protein>
    <recommendedName>
        <fullName evidence="5">Metallo-beta-lactamase domain-containing protein</fullName>
    </recommendedName>
</protein>
<organism evidence="6 7">
    <name type="scientific">Mycoplasma putrefaciens (strain ATCC 15718 / NCTC 10155 / C30 KS-1 / KS-1)</name>
    <dbReference type="NCBI Taxonomy" id="743965"/>
    <lineage>
        <taxon>Bacteria</taxon>
        <taxon>Bacillati</taxon>
        <taxon>Mycoplasmatota</taxon>
        <taxon>Mollicutes</taxon>
        <taxon>Mycoplasmataceae</taxon>
        <taxon>Mycoplasma</taxon>
    </lineage>
</organism>
<dbReference type="PANTHER" id="PTHR43694">
    <property type="entry name" value="RIBONUCLEASE J"/>
    <property type="match status" value="1"/>
</dbReference>
<accession>A0A7U4E9G2</accession>
<dbReference type="InterPro" id="IPR001279">
    <property type="entry name" value="Metallo-B-lactamas"/>
</dbReference>
<dbReference type="Pfam" id="PF22505">
    <property type="entry name" value="RNase_J_b_CASP"/>
    <property type="match status" value="1"/>
</dbReference>
<dbReference type="InterPro" id="IPR042173">
    <property type="entry name" value="RNase_J_2"/>
</dbReference>
<evidence type="ECO:0000256" key="3">
    <source>
        <dbReference type="ARBA" id="ARBA00022839"/>
    </source>
</evidence>
<dbReference type="KEGG" id="mpf:MPUT_0528"/>
<dbReference type="CDD" id="cd07714">
    <property type="entry name" value="RNaseJ_MBL-fold"/>
    <property type="match status" value="1"/>
</dbReference>
<dbReference type="InterPro" id="IPR055132">
    <property type="entry name" value="RNase_J_b_CASP"/>
</dbReference>
<evidence type="ECO:0000259" key="5">
    <source>
        <dbReference type="SMART" id="SM00849"/>
    </source>
</evidence>
<reference evidence="6 7" key="1">
    <citation type="journal article" date="2011" name="J. Bacteriol.">
        <title>Genome Sequence of Mycoplasma putrefaciens Type Strain KS1.</title>
        <authorList>
            <person name="Calcutt M.J."/>
            <person name="Foecking M.F."/>
        </authorList>
    </citation>
    <scope>NUCLEOTIDE SEQUENCE [LARGE SCALE GENOMIC DNA]</scope>
    <source>
        <strain evidence="7">ATCC 15718 / NCTC 10155 / C30 KS-1 / KS-1</strain>
    </source>
</reference>
<keyword evidence="1" id="KW-0963">Cytoplasm</keyword>